<gene>
    <name evidence="12" type="ORF">AUC71_03440</name>
</gene>
<evidence type="ECO:0000256" key="9">
    <source>
        <dbReference type="PIRSR" id="PIRSR602081-2"/>
    </source>
</evidence>
<comment type="similarity">
    <text evidence="10">Belongs to the DNA photolyase family.</text>
</comment>
<keyword evidence="6 10" id="KW-0157">Chromophore</keyword>
<organism evidence="12 13">
    <name type="scientific">Methyloceanibacter marginalis</name>
    <dbReference type="NCBI Taxonomy" id="1774971"/>
    <lineage>
        <taxon>Bacteria</taxon>
        <taxon>Pseudomonadati</taxon>
        <taxon>Pseudomonadota</taxon>
        <taxon>Alphaproteobacteria</taxon>
        <taxon>Hyphomicrobiales</taxon>
        <taxon>Hyphomicrobiaceae</taxon>
        <taxon>Methyloceanibacter</taxon>
    </lineage>
</organism>
<dbReference type="Gene3D" id="1.25.40.80">
    <property type="match status" value="1"/>
</dbReference>
<dbReference type="PANTHER" id="PTHR11455:SF18">
    <property type="entry name" value="SI:CH1073-390K14.1"/>
    <property type="match status" value="1"/>
</dbReference>
<dbReference type="Gene3D" id="1.10.579.10">
    <property type="entry name" value="DNA Cyclobutane Dipyrimidine Photolyase, subunit A, domain 3"/>
    <property type="match status" value="1"/>
</dbReference>
<dbReference type="InterPro" id="IPR014729">
    <property type="entry name" value="Rossmann-like_a/b/a_fold"/>
</dbReference>
<feature type="site" description="Electron transfer via tryptophanyl radical" evidence="9">
    <location>
        <position position="308"/>
    </location>
</feature>
<dbReference type="FunFam" id="1.10.579.10:FF:000003">
    <property type="entry name" value="Deoxyribodipyrimidine photo-lyase"/>
    <property type="match status" value="1"/>
</dbReference>
<keyword evidence="5 8" id="KW-0274">FAD</keyword>
<keyword evidence="13" id="KW-1185">Reference proteome</keyword>
<comment type="cofactor">
    <cofactor evidence="1">
        <name>(6R)-5,10-methylene-5,6,7,8-tetrahydrofolate</name>
        <dbReference type="ChEBI" id="CHEBI:15636"/>
    </cofactor>
</comment>
<dbReference type="SUPFAM" id="SSF48173">
    <property type="entry name" value="Cryptochrome/photolyase FAD-binding domain"/>
    <property type="match status" value="1"/>
</dbReference>
<dbReference type="GO" id="GO:0071949">
    <property type="term" value="F:FAD binding"/>
    <property type="evidence" value="ECO:0007669"/>
    <property type="project" value="TreeGrafter"/>
</dbReference>
<dbReference type="PROSITE" id="PS51645">
    <property type="entry name" value="PHR_CRY_ALPHA_BETA"/>
    <property type="match status" value="1"/>
</dbReference>
<dbReference type="GO" id="GO:0000719">
    <property type="term" value="P:photoreactive repair"/>
    <property type="evidence" value="ECO:0007669"/>
    <property type="project" value="UniProtKB-ARBA"/>
</dbReference>
<feature type="site" description="Electron transfer via tryptophanyl radical" evidence="9">
    <location>
        <position position="361"/>
    </location>
</feature>
<dbReference type="OrthoDB" id="9772484at2"/>
<feature type="binding site" evidence="8">
    <location>
        <begin position="236"/>
        <end position="240"/>
    </location>
    <ligand>
        <name>FAD</name>
        <dbReference type="ChEBI" id="CHEBI:57692"/>
    </ligand>
</feature>
<protein>
    <recommendedName>
        <fullName evidence="3">Deoxyribodipyrimidine photo-lyase</fullName>
        <ecNumber evidence="2">4.1.99.3</ecNumber>
    </recommendedName>
</protein>
<evidence type="ECO:0000256" key="7">
    <source>
        <dbReference type="ARBA" id="ARBA00033999"/>
    </source>
</evidence>
<evidence type="ECO:0000256" key="5">
    <source>
        <dbReference type="ARBA" id="ARBA00022827"/>
    </source>
</evidence>
<comment type="caution">
    <text evidence="12">The sequence shown here is derived from an EMBL/GenBank/DDBJ whole genome shotgun (WGS) entry which is preliminary data.</text>
</comment>
<dbReference type="PRINTS" id="PR00147">
    <property type="entry name" value="DNAPHOTLYASE"/>
</dbReference>
<sequence>MARSQSPVIVWFRRDLRLADNAALTAAAKSDASLLPLYILDDETPGDLRMGGASRWWLHGSLKALNESLGGKLCLRKGRAADVLGALLDETGAGAVHTGRGYDPWDTSLEETVARLCEAKGARVSLHPGQLLFAPGQIVAGSGKPYRVFTPFWKACLAAPNLARHRRRRRLGNFAEATSLSLDDLKLLPTKPDWAGGLRETWQPGEDAAKQILSDFIDNGLPVYASSRDNFGDDATSHLSPCLHFGEISPNQVWHAARHAGHAAPGKAKGAEAFLRQLGWREFSAHLLYRFPDMPVKPLRPEFAKFPWRTDKKTLRAWQRGETGYPVVDAAMRQLWHTGFMPNRMRMIVASFLVKHLLLPWQAGEAWFWDTLVDADLANNAASWQWVAGCGTDAAPYFRVFNPILQGRKFDPAGAYVRQWVPELAELPAADIHAPWEAPAIVLAQSGVVLGKTYPQPIVDHAAARARALNAFAAIKTN</sequence>
<proteinExistence type="inferred from homology"/>
<dbReference type="EC" id="4.1.99.3" evidence="2"/>
<dbReference type="Gene3D" id="3.40.50.620">
    <property type="entry name" value="HUPs"/>
    <property type="match status" value="1"/>
</dbReference>
<dbReference type="SUPFAM" id="SSF52425">
    <property type="entry name" value="Cryptochrome/photolyase, N-terminal domain"/>
    <property type="match status" value="1"/>
</dbReference>
<dbReference type="GO" id="GO:0043153">
    <property type="term" value="P:entrainment of circadian clock by photoperiod"/>
    <property type="evidence" value="ECO:0007669"/>
    <property type="project" value="TreeGrafter"/>
</dbReference>
<dbReference type="PROSITE" id="PS00394">
    <property type="entry name" value="DNA_PHOTOLYASES_1_1"/>
    <property type="match status" value="1"/>
</dbReference>
<dbReference type="GO" id="GO:0032922">
    <property type="term" value="P:circadian regulation of gene expression"/>
    <property type="evidence" value="ECO:0007669"/>
    <property type="project" value="TreeGrafter"/>
</dbReference>
<dbReference type="Pfam" id="PF00875">
    <property type="entry name" value="DNA_photolyase"/>
    <property type="match status" value="1"/>
</dbReference>
<dbReference type="PROSITE" id="PS00691">
    <property type="entry name" value="DNA_PHOTOLYASES_1_2"/>
    <property type="match status" value="1"/>
</dbReference>
<dbReference type="InterPro" id="IPR018394">
    <property type="entry name" value="DNA_photolyase_1_CS_C"/>
</dbReference>
<evidence type="ECO:0000313" key="12">
    <source>
        <dbReference type="EMBL" id="ODS00397.1"/>
    </source>
</evidence>
<comment type="cofactor">
    <cofactor evidence="8">
        <name>FAD</name>
        <dbReference type="ChEBI" id="CHEBI:57692"/>
    </cofactor>
    <text evidence="8">Binds 1 FAD per subunit.</text>
</comment>
<evidence type="ECO:0000256" key="8">
    <source>
        <dbReference type="PIRSR" id="PIRSR602081-1"/>
    </source>
</evidence>
<dbReference type="GO" id="GO:0005737">
    <property type="term" value="C:cytoplasm"/>
    <property type="evidence" value="ECO:0007669"/>
    <property type="project" value="TreeGrafter"/>
</dbReference>
<evidence type="ECO:0000256" key="3">
    <source>
        <dbReference type="ARBA" id="ARBA00014046"/>
    </source>
</evidence>
<evidence type="ECO:0000259" key="11">
    <source>
        <dbReference type="PROSITE" id="PS51645"/>
    </source>
</evidence>
<feature type="binding site" evidence="8">
    <location>
        <position position="274"/>
    </location>
    <ligand>
        <name>FAD</name>
        <dbReference type="ChEBI" id="CHEBI:57692"/>
    </ligand>
</feature>
<name>A0A1E3W5K5_9HYPH</name>
<keyword evidence="12" id="KW-0456">Lyase</keyword>
<comment type="catalytic activity">
    <reaction evidence="7">
        <text>cyclobutadipyrimidine (in DNA) = 2 pyrimidine residues (in DNA).</text>
        <dbReference type="EC" id="4.1.99.3"/>
    </reaction>
</comment>
<evidence type="ECO:0000256" key="1">
    <source>
        <dbReference type="ARBA" id="ARBA00001932"/>
    </source>
</evidence>
<evidence type="ECO:0000256" key="10">
    <source>
        <dbReference type="RuleBase" id="RU004182"/>
    </source>
</evidence>
<evidence type="ECO:0000256" key="4">
    <source>
        <dbReference type="ARBA" id="ARBA00022630"/>
    </source>
</evidence>
<feature type="binding site" evidence="8">
    <location>
        <position position="224"/>
    </location>
    <ligand>
        <name>FAD</name>
        <dbReference type="ChEBI" id="CHEBI:57692"/>
    </ligand>
</feature>
<dbReference type="InterPro" id="IPR036155">
    <property type="entry name" value="Crypto/Photolyase_N_sf"/>
</dbReference>
<dbReference type="AlphaFoldDB" id="A0A1E3W5K5"/>
<dbReference type="PANTHER" id="PTHR11455">
    <property type="entry name" value="CRYPTOCHROME"/>
    <property type="match status" value="1"/>
</dbReference>
<dbReference type="Proteomes" id="UP000095042">
    <property type="component" value="Unassembled WGS sequence"/>
</dbReference>
<feature type="domain" description="Photolyase/cryptochrome alpha/beta" evidence="11">
    <location>
        <begin position="6"/>
        <end position="132"/>
    </location>
</feature>
<accession>A0A1E3W5K5</accession>
<feature type="site" description="Electron transfer via tryptophanyl radical" evidence="9">
    <location>
        <position position="384"/>
    </location>
</feature>
<dbReference type="InterPro" id="IPR002081">
    <property type="entry name" value="Cryptochrome/DNA_photolyase_1"/>
</dbReference>
<dbReference type="EMBL" id="LPWD01000434">
    <property type="protein sequence ID" value="ODS00397.1"/>
    <property type="molecule type" value="Genomic_DNA"/>
</dbReference>
<reference evidence="12 13" key="1">
    <citation type="journal article" date="2016" name="Environ. Microbiol.">
        <title>New Methyloceanibacter diversity from North Sea sediments includes methanotroph containing solely the soluble methane monooxygenase.</title>
        <authorList>
            <person name="Vekeman B."/>
            <person name="Kerckhof F.M."/>
            <person name="Cremers G."/>
            <person name="de Vos P."/>
            <person name="Vandamme P."/>
            <person name="Boon N."/>
            <person name="Op den Camp H.J."/>
            <person name="Heylen K."/>
        </authorList>
    </citation>
    <scope>NUCLEOTIDE SEQUENCE [LARGE SCALE GENOMIC DNA]</scope>
    <source>
        <strain evidence="12 13">R-67177</strain>
    </source>
</reference>
<dbReference type="InterPro" id="IPR006050">
    <property type="entry name" value="DNA_photolyase_N"/>
</dbReference>
<dbReference type="RefSeq" id="WP_069624910.1">
    <property type="nucleotide sequence ID" value="NZ_LPWD01000434.1"/>
</dbReference>
<feature type="binding site" evidence="8">
    <location>
        <begin position="374"/>
        <end position="376"/>
    </location>
    <ligand>
        <name>FAD</name>
        <dbReference type="ChEBI" id="CHEBI:57692"/>
    </ligand>
</feature>
<evidence type="ECO:0000313" key="13">
    <source>
        <dbReference type="Proteomes" id="UP000095042"/>
    </source>
</evidence>
<evidence type="ECO:0000256" key="6">
    <source>
        <dbReference type="ARBA" id="ARBA00022991"/>
    </source>
</evidence>
<dbReference type="Pfam" id="PF03441">
    <property type="entry name" value="FAD_binding_7"/>
    <property type="match status" value="1"/>
</dbReference>
<dbReference type="InterPro" id="IPR005101">
    <property type="entry name" value="Cryptochr/Photolyase_FAD-bd"/>
</dbReference>
<dbReference type="GO" id="GO:0003677">
    <property type="term" value="F:DNA binding"/>
    <property type="evidence" value="ECO:0007669"/>
    <property type="project" value="TreeGrafter"/>
</dbReference>
<evidence type="ECO:0000256" key="2">
    <source>
        <dbReference type="ARBA" id="ARBA00013149"/>
    </source>
</evidence>
<dbReference type="InterPro" id="IPR036134">
    <property type="entry name" value="Crypto/Photolyase_FAD-like_sf"/>
</dbReference>
<dbReference type="GO" id="GO:0003904">
    <property type="term" value="F:deoxyribodipyrimidine photo-lyase activity"/>
    <property type="evidence" value="ECO:0007669"/>
    <property type="project" value="UniProtKB-EC"/>
</dbReference>
<keyword evidence="4 8" id="KW-0285">Flavoprotein</keyword>